<proteinExistence type="predicted"/>
<reference evidence="1 2" key="1">
    <citation type="journal article" date="2016" name="Nat. Commun.">
        <title>Thousands of microbial genomes shed light on interconnected biogeochemical processes in an aquifer system.</title>
        <authorList>
            <person name="Anantharaman K."/>
            <person name="Brown C.T."/>
            <person name="Hug L.A."/>
            <person name="Sharon I."/>
            <person name="Castelle C.J."/>
            <person name="Probst A.J."/>
            <person name="Thomas B.C."/>
            <person name="Singh A."/>
            <person name="Wilkins M.J."/>
            <person name="Karaoz U."/>
            <person name="Brodie E.L."/>
            <person name="Williams K.H."/>
            <person name="Hubbard S.S."/>
            <person name="Banfield J.F."/>
        </authorList>
    </citation>
    <scope>NUCLEOTIDE SEQUENCE [LARGE SCALE GENOMIC DNA]</scope>
</reference>
<comment type="caution">
    <text evidence="1">The sequence shown here is derived from an EMBL/GenBank/DDBJ whole genome shotgun (WGS) entry which is preliminary data.</text>
</comment>
<dbReference type="STRING" id="1802401.A3B21_03930"/>
<gene>
    <name evidence="1" type="ORF">A3B21_03930</name>
</gene>
<organism evidence="1 2">
    <name type="scientific">Candidatus Uhrbacteria bacterium RIFCSPLOWO2_01_FULL_47_24</name>
    <dbReference type="NCBI Taxonomy" id="1802401"/>
    <lineage>
        <taxon>Bacteria</taxon>
        <taxon>Candidatus Uhriibacteriota</taxon>
    </lineage>
</organism>
<protein>
    <submittedName>
        <fullName evidence="1">Uncharacterized protein</fullName>
    </submittedName>
</protein>
<evidence type="ECO:0000313" key="2">
    <source>
        <dbReference type="Proteomes" id="UP000176897"/>
    </source>
</evidence>
<sequence>MDLILLLLVFLLGFYLRGIWNFNFLLHTLRFNLADYERCTTSQERLALLKRHLEVQVKLFHYRILAFARNYVQKYPQRIEGWDRKRDGDPMVFLWDAKTKPKRLYTDLEGVLHIVLGQGGFELLWVVVSPPLPEQILEDQRTFNRVYDILLHRSF</sequence>
<name>A0A1F7UT77_9BACT</name>
<evidence type="ECO:0000313" key="1">
    <source>
        <dbReference type="EMBL" id="OGL81491.1"/>
    </source>
</evidence>
<accession>A0A1F7UT77</accession>
<dbReference type="AlphaFoldDB" id="A0A1F7UT77"/>
<dbReference type="Proteomes" id="UP000176897">
    <property type="component" value="Unassembled WGS sequence"/>
</dbReference>
<dbReference type="EMBL" id="MGEJ01000005">
    <property type="protein sequence ID" value="OGL81491.1"/>
    <property type="molecule type" value="Genomic_DNA"/>
</dbReference>